<gene>
    <name evidence="2" type="ORF">GCM10009688_04590</name>
</gene>
<name>A0ABN2NWR7_9MICC</name>
<protein>
    <submittedName>
        <fullName evidence="2">Uncharacterized protein</fullName>
    </submittedName>
</protein>
<dbReference type="RefSeq" id="WP_211372374.1">
    <property type="nucleotide sequence ID" value="NZ_BAAALV010000001.1"/>
</dbReference>
<comment type="caution">
    <text evidence="2">The sequence shown here is derived from an EMBL/GenBank/DDBJ whole genome shotgun (WGS) entry which is preliminary data.</text>
</comment>
<proteinExistence type="predicted"/>
<keyword evidence="3" id="KW-1185">Reference proteome</keyword>
<reference evidence="2 3" key="1">
    <citation type="journal article" date="2019" name="Int. J. Syst. Evol. Microbiol.">
        <title>The Global Catalogue of Microorganisms (GCM) 10K type strain sequencing project: providing services to taxonomists for standard genome sequencing and annotation.</title>
        <authorList>
            <consortium name="The Broad Institute Genomics Platform"/>
            <consortium name="The Broad Institute Genome Sequencing Center for Infectious Disease"/>
            <person name="Wu L."/>
            <person name="Ma J."/>
        </authorList>
    </citation>
    <scope>NUCLEOTIDE SEQUENCE [LARGE SCALE GENOMIC DNA]</scope>
    <source>
        <strain evidence="2 3">JCM 13316</strain>
    </source>
</reference>
<evidence type="ECO:0000256" key="1">
    <source>
        <dbReference type="SAM" id="MobiDB-lite"/>
    </source>
</evidence>
<evidence type="ECO:0000313" key="3">
    <source>
        <dbReference type="Proteomes" id="UP001500784"/>
    </source>
</evidence>
<dbReference type="Proteomes" id="UP001500784">
    <property type="component" value="Unassembled WGS sequence"/>
</dbReference>
<feature type="compositionally biased region" description="Basic and acidic residues" evidence="1">
    <location>
        <begin position="103"/>
        <end position="112"/>
    </location>
</feature>
<dbReference type="EMBL" id="BAAALV010000001">
    <property type="protein sequence ID" value="GAA1903613.1"/>
    <property type="molecule type" value="Genomic_DNA"/>
</dbReference>
<organism evidence="2 3">
    <name type="scientific">Arthrobacter gandavensis</name>
    <dbReference type="NCBI Taxonomy" id="169960"/>
    <lineage>
        <taxon>Bacteria</taxon>
        <taxon>Bacillati</taxon>
        <taxon>Actinomycetota</taxon>
        <taxon>Actinomycetes</taxon>
        <taxon>Micrococcales</taxon>
        <taxon>Micrococcaceae</taxon>
        <taxon>Arthrobacter</taxon>
    </lineage>
</organism>
<accession>A0ABN2NWR7</accession>
<feature type="region of interest" description="Disordered" evidence="1">
    <location>
        <begin position="100"/>
        <end position="133"/>
    </location>
</feature>
<sequence>MTGILPAENTFDHLRPSDGEHVGYIHMTSSGQFIPFDLLRRQRAEAMELEAAEQLLDELGLRMFTEDWWLEVEGQRMKVLIQEVRRDRVRVAPAVEGAIAKSADSDRRDRADASNGPPASASMTVPPCLIPLR</sequence>
<evidence type="ECO:0000313" key="2">
    <source>
        <dbReference type="EMBL" id="GAA1903613.1"/>
    </source>
</evidence>